<organism evidence="4 5">
    <name type="scientific">Loigolactobacillus rennini DSM 20253</name>
    <dbReference type="NCBI Taxonomy" id="1423796"/>
    <lineage>
        <taxon>Bacteria</taxon>
        <taxon>Bacillati</taxon>
        <taxon>Bacillota</taxon>
        <taxon>Bacilli</taxon>
        <taxon>Lactobacillales</taxon>
        <taxon>Lactobacillaceae</taxon>
        <taxon>Loigolactobacillus</taxon>
    </lineage>
</organism>
<evidence type="ECO:0000313" key="5">
    <source>
        <dbReference type="Proteomes" id="UP000051638"/>
    </source>
</evidence>
<protein>
    <recommendedName>
        <fullName evidence="3">Core-binding (CB) domain-containing protein</fullName>
    </recommendedName>
</protein>
<gene>
    <name evidence="4" type="ORF">FC24_GL000761</name>
</gene>
<dbReference type="STRING" id="1423796.FC24_GL000761"/>
<sequence>MLYLNQTQKGMTHLTYPYQKSFQAFLVKKELAPITITEYSRTLTDFFNYLRRFNWAYSSDPSLDNILANDVRDYLSMLLTQRDLKTDTYNKILSHLNGYFKFLFTRQLIQHYPTVTIKGFSKERLNPTIATAWLNQLPTLLNNSQLSFYTRALLLFSAKGFTSRELLSPGFYEIAAKLTYSASEQTFLTAFKTFLNPRQQLQASPDLFLKTRLDRKQPHLTAPALHKYLKKDAPLVNFSLSPQKLHQGYILSYLLQHQTETEQDLQLKLRLDPASLHYYRSLLPK</sequence>
<dbReference type="InterPro" id="IPR044068">
    <property type="entry name" value="CB"/>
</dbReference>
<dbReference type="SUPFAM" id="SSF56349">
    <property type="entry name" value="DNA breaking-rejoining enzymes"/>
    <property type="match status" value="1"/>
</dbReference>
<evidence type="ECO:0000259" key="3">
    <source>
        <dbReference type="PROSITE" id="PS51900"/>
    </source>
</evidence>
<reference evidence="4 5" key="1">
    <citation type="journal article" date="2015" name="Genome Announc.">
        <title>Expanding the biotechnology potential of lactobacilli through comparative genomics of 213 strains and associated genera.</title>
        <authorList>
            <person name="Sun Z."/>
            <person name="Harris H.M."/>
            <person name="McCann A."/>
            <person name="Guo C."/>
            <person name="Argimon S."/>
            <person name="Zhang W."/>
            <person name="Yang X."/>
            <person name="Jeffery I.B."/>
            <person name="Cooney J.C."/>
            <person name="Kagawa T.F."/>
            <person name="Liu W."/>
            <person name="Song Y."/>
            <person name="Salvetti E."/>
            <person name="Wrobel A."/>
            <person name="Rasinkangas P."/>
            <person name="Parkhill J."/>
            <person name="Rea M.C."/>
            <person name="O'Sullivan O."/>
            <person name="Ritari J."/>
            <person name="Douillard F.P."/>
            <person name="Paul Ross R."/>
            <person name="Yang R."/>
            <person name="Briner A.E."/>
            <person name="Felis G.E."/>
            <person name="de Vos W.M."/>
            <person name="Barrangou R."/>
            <person name="Klaenhammer T.R."/>
            <person name="Caufield P.W."/>
            <person name="Cui Y."/>
            <person name="Zhang H."/>
            <person name="O'Toole P.W."/>
        </authorList>
    </citation>
    <scope>NUCLEOTIDE SEQUENCE [LARGE SCALE GENOMIC DNA]</scope>
    <source>
        <strain evidence="4 5">DSM 20253</strain>
    </source>
</reference>
<dbReference type="InterPro" id="IPR004107">
    <property type="entry name" value="Integrase_SAM-like_N"/>
</dbReference>
<keyword evidence="1 2" id="KW-0238">DNA-binding</keyword>
<dbReference type="AlphaFoldDB" id="A0A0R2DFT6"/>
<name>A0A0R2DFT6_9LACO</name>
<dbReference type="Gene3D" id="1.10.150.130">
    <property type="match status" value="1"/>
</dbReference>
<keyword evidence="5" id="KW-1185">Reference proteome</keyword>
<dbReference type="GO" id="GO:0003677">
    <property type="term" value="F:DNA binding"/>
    <property type="evidence" value="ECO:0007669"/>
    <property type="project" value="UniProtKB-UniRule"/>
</dbReference>
<proteinExistence type="predicted"/>
<accession>A0A0R2DFT6</accession>
<dbReference type="GO" id="GO:0015074">
    <property type="term" value="P:DNA integration"/>
    <property type="evidence" value="ECO:0007669"/>
    <property type="project" value="InterPro"/>
</dbReference>
<dbReference type="InterPro" id="IPR011010">
    <property type="entry name" value="DNA_brk_join_enz"/>
</dbReference>
<dbReference type="PATRIC" id="fig|1423796.3.peg.778"/>
<dbReference type="EMBL" id="AYYI01000022">
    <property type="protein sequence ID" value="KRM98915.1"/>
    <property type="molecule type" value="Genomic_DNA"/>
</dbReference>
<feature type="domain" description="Core-binding (CB)" evidence="3">
    <location>
        <begin position="9"/>
        <end position="104"/>
    </location>
</feature>
<evidence type="ECO:0000256" key="2">
    <source>
        <dbReference type="PROSITE-ProRule" id="PRU01248"/>
    </source>
</evidence>
<evidence type="ECO:0000256" key="1">
    <source>
        <dbReference type="ARBA" id="ARBA00023125"/>
    </source>
</evidence>
<dbReference type="Pfam" id="PF02899">
    <property type="entry name" value="Phage_int_SAM_1"/>
    <property type="match status" value="1"/>
</dbReference>
<dbReference type="InterPro" id="IPR010998">
    <property type="entry name" value="Integrase_recombinase_N"/>
</dbReference>
<comment type="caution">
    <text evidence="4">The sequence shown here is derived from an EMBL/GenBank/DDBJ whole genome shotgun (WGS) entry which is preliminary data.</text>
</comment>
<dbReference type="PROSITE" id="PS51900">
    <property type="entry name" value="CB"/>
    <property type="match status" value="1"/>
</dbReference>
<dbReference type="Proteomes" id="UP000051638">
    <property type="component" value="Unassembled WGS sequence"/>
</dbReference>
<evidence type="ECO:0000313" key="4">
    <source>
        <dbReference type="EMBL" id="KRM98915.1"/>
    </source>
</evidence>